<comment type="caution">
    <text evidence="7">The sequence shown here is derived from an EMBL/GenBank/DDBJ whole genome shotgun (WGS) entry which is preliminary data.</text>
</comment>
<keyword evidence="5" id="KW-0732">Signal</keyword>
<dbReference type="PROSITE" id="PS51677">
    <property type="entry name" value="NODB"/>
    <property type="match status" value="1"/>
</dbReference>
<organism evidence="7 8">
    <name type="scientific">Oryzicola mucosus</name>
    <dbReference type="NCBI Taxonomy" id="2767425"/>
    <lineage>
        <taxon>Bacteria</taxon>
        <taxon>Pseudomonadati</taxon>
        <taxon>Pseudomonadota</taxon>
        <taxon>Alphaproteobacteria</taxon>
        <taxon>Hyphomicrobiales</taxon>
        <taxon>Phyllobacteriaceae</taxon>
        <taxon>Oryzicola</taxon>
    </lineage>
</organism>
<dbReference type="GO" id="GO:0016810">
    <property type="term" value="F:hydrolase activity, acting on carbon-nitrogen (but not peptide) bonds"/>
    <property type="evidence" value="ECO:0007669"/>
    <property type="project" value="InterPro"/>
</dbReference>
<accession>A0A8J6PTF0</accession>
<feature type="domain" description="NodB homology" evidence="6">
    <location>
        <begin position="23"/>
        <end position="240"/>
    </location>
</feature>
<dbReference type="InterPro" id="IPR050248">
    <property type="entry name" value="Polysacc_deacetylase_ArnD"/>
</dbReference>
<gene>
    <name evidence="7" type="ORF">ICI42_00320</name>
</gene>
<feature type="signal peptide" evidence="5">
    <location>
        <begin position="1"/>
        <end position="20"/>
    </location>
</feature>
<reference evidence="7" key="1">
    <citation type="submission" date="2020-09" db="EMBL/GenBank/DDBJ databases">
        <title>Genome seq and assembly of Tianweitania sp.</title>
        <authorList>
            <person name="Chhetri G."/>
        </authorList>
    </citation>
    <scope>NUCLEOTIDE SEQUENCE</scope>
    <source>
        <strain evidence="7">Rool2</strain>
    </source>
</reference>
<dbReference type="Gene3D" id="3.20.20.370">
    <property type="entry name" value="Glycoside hydrolase/deacetylase"/>
    <property type="match status" value="1"/>
</dbReference>
<protein>
    <recommendedName>
        <fullName evidence="3">Chitooligosaccharide deacetylase</fullName>
    </recommendedName>
    <alternativeName>
        <fullName evidence="4">Nodulation protein B</fullName>
    </alternativeName>
</protein>
<comment type="similarity">
    <text evidence="2">Belongs to the polysaccharide deacetylase family.</text>
</comment>
<evidence type="ECO:0000313" key="7">
    <source>
        <dbReference type="EMBL" id="MBD0413102.1"/>
    </source>
</evidence>
<name>A0A8J6PTF0_9HYPH</name>
<evidence type="ECO:0000256" key="3">
    <source>
        <dbReference type="ARBA" id="ARBA00020071"/>
    </source>
</evidence>
<dbReference type="InterPro" id="IPR002509">
    <property type="entry name" value="NODB_dom"/>
</dbReference>
<dbReference type="Pfam" id="PF01522">
    <property type="entry name" value="Polysacc_deac_1"/>
    <property type="match status" value="1"/>
</dbReference>
<dbReference type="InterPro" id="IPR011330">
    <property type="entry name" value="Glyco_hydro/deAcase_b/a-brl"/>
</dbReference>
<proteinExistence type="inferred from homology"/>
<evidence type="ECO:0000256" key="5">
    <source>
        <dbReference type="SAM" id="SignalP"/>
    </source>
</evidence>
<evidence type="ECO:0000256" key="4">
    <source>
        <dbReference type="ARBA" id="ARBA00032976"/>
    </source>
</evidence>
<sequence length="246" mass="27138">MKIFLSCLAVLAGLAGPAFGQQRTVYLTFDDGPLTGTANILSVLETESVPATLFMVGMHVEASPAHEALLAKAKAMPLVTVGNHSYSHAHDQYRHFYADTDAVVADLERANTVLGLTKKPFHTRLPGRDVFRLPDFSSDDFSIGKAEDNREEPDFEFAAAEGFYLYGWDHEWVHDSRGKPVQSVEHLLSEIDNLFSHGRLVKPGKLILLMHDEMFQDSYDGTSNLTALIGGLKAKGYAFGTIESYD</sequence>
<keyword evidence="8" id="KW-1185">Reference proteome</keyword>
<dbReference type="Proteomes" id="UP000643405">
    <property type="component" value="Unassembled WGS sequence"/>
</dbReference>
<evidence type="ECO:0000256" key="2">
    <source>
        <dbReference type="ARBA" id="ARBA00010973"/>
    </source>
</evidence>
<feature type="chain" id="PRO_5035245376" description="Chitooligosaccharide deacetylase" evidence="5">
    <location>
        <begin position="21"/>
        <end position="246"/>
    </location>
</feature>
<dbReference type="GO" id="GO:0005975">
    <property type="term" value="P:carbohydrate metabolic process"/>
    <property type="evidence" value="ECO:0007669"/>
    <property type="project" value="InterPro"/>
</dbReference>
<evidence type="ECO:0000259" key="6">
    <source>
        <dbReference type="PROSITE" id="PS51677"/>
    </source>
</evidence>
<evidence type="ECO:0000256" key="1">
    <source>
        <dbReference type="ARBA" id="ARBA00003236"/>
    </source>
</evidence>
<dbReference type="PANTHER" id="PTHR10587">
    <property type="entry name" value="GLYCOSYL TRANSFERASE-RELATED"/>
    <property type="match status" value="1"/>
</dbReference>
<dbReference type="RefSeq" id="WP_188162558.1">
    <property type="nucleotide sequence ID" value="NZ_JACVVX010000001.1"/>
</dbReference>
<dbReference type="SUPFAM" id="SSF88713">
    <property type="entry name" value="Glycoside hydrolase/deacetylase"/>
    <property type="match status" value="1"/>
</dbReference>
<dbReference type="AlphaFoldDB" id="A0A8J6PTF0"/>
<evidence type="ECO:0000313" key="8">
    <source>
        <dbReference type="Proteomes" id="UP000643405"/>
    </source>
</evidence>
<comment type="function">
    <text evidence="1">Is involved in generating a small heat-stable compound (Nod), an acylated oligomer of N-acetylglucosamine, that stimulates mitosis in various plant protoplasts.</text>
</comment>
<dbReference type="EMBL" id="JACVVX010000001">
    <property type="protein sequence ID" value="MBD0413102.1"/>
    <property type="molecule type" value="Genomic_DNA"/>
</dbReference>